<protein>
    <submittedName>
        <fullName evidence="13">Glycosyl transferase</fullName>
    </submittedName>
</protein>
<evidence type="ECO:0000256" key="9">
    <source>
        <dbReference type="ARBA" id="ARBA00023136"/>
    </source>
</evidence>
<dbReference type="EMBL" id="CP029463">
    <property type="protein sequence ID" value="AWM13179.1"/>
    <property type="molecule type" value="Genomic_DNA"/>
</dbReference>
<evidence type="ECO:0000256" key="10">
    <source>
        <dbReference type="ARBA" id="ARBA00023316"/>
    </source>
</evidence>
<feature type="transmembrane region" description="Helical" evidence="11">
    <location>
        <begin position="20"/>
        <end position="37"/>
    </location>
</feature>
<evidence type="ECO:0000256" key="7">
    <source>
        <dbReference type="ARBA" id="ARBA00022984"/>
    </source>
</evidence>
<keyword evidence="10" id="KW-0961">Cell wall biogenesis/degradation</keyword>
<dbReference type="Proteomes" id="UP000245429">
    <property type="component" value="Chromosome"/>
</dbReference>
<evidence type="ECO:0000256" key="11">
    <source>
        <dbReference type="SAM" id="Phobius"/>
    </source>
</evidence>
<dbReference type="GO" id="GO:0071555">
    <property type="term" value="P:cell wall organization"/>
    <property type="evidence" value="ECO:0007669"/>
    <property type="project" value="UniProtKB-KW"/>
</dbReference>
<dbReference type="InterPro" id="IPR036950">
    <property type="entry name" value="PBP_transglycosylase"/>
</dbReference>
<keyword evidence="3" id="KW-0328">Glycosyltransferase</keyword>
<feature type="domain" description="Glycosyl transferase family 51" evidence="12">
    <location>
        <begin position="441"/>
        <end position="590"/>
    </location>
</feature>
<dbReference type="OrthoDB" id="9766909at2"/>
<evidence type="ECO:0000256" key="5">
    <source>
        <dbReference type="ARBA" id="ARBA00022692"/>
    </source>
</evidence>
<proteinExistence type="predicted"/>
<dbReference type="RefSeq" id="WP_109568582.1">
    <property type="nucleotide sequence ID" value="NZ_CP029463.1"/>
</dbReference>
<evidence type="ECO:0000313" key="14">
    <source>
        <dbReference type="Proteomes" id="UP000245429"/>
    </source>
</evidence>
<gene>
    <name evidence="13" type="ORF">DI487_04345</name>
</gene>
<name>A0A2U8QSV5_9FLAO</name>
<evidence type="ECO:0000256" key="4">
    <source>
        <dbReference type="ARBA" id="ARBA00022679"/>
    </source>
</evidence>
<dbReference type="KEGG" id="fse:DI487_04345"/>
<dbReference type="Gene3D" id="1.10.3810.10">
    <property type="entry name" value="Biosynthetic peptidoglycan transglycosylase-like"/>
    <property type="match status" value="1"/>
</dbReference>
<keyword evidence="9 11" id="KW-0472">Membrane</keyword>
<evidence type="ECO:0000313" key="13">
    <source>
        <dbReference type="EMBL" id="AWM13179.1"/>
    </source>
</evidence>
<evidence type="ECO:0000256" key="1">
    <source>
        <dbReference type="ARBA" id="ARBA00022475"/>
    </source>
</evidence>
<keyword evidence="8 11" id="KW-1133">Transmembrane helix</keyword>
<evidence type="ECO:0000256" key="3">
    <source>
        <dbReference type="ARBA" id="ARBA00022676"/>
    </source>
</evidence>
<keyword evidence="1" id="KW-1003">Cell membrane</keyword>
<dbReference type="GO" id="GO:0016020">
    <property type="term" value="C:membrane"/>
    <property type="evidence" value="ECO:0007669"/>
    <property type="project" value="InterPro"/>
</dbReference>
<reference evidence="13 14" key="1">
    <citation type="submission" date="2018-05" db="EMBL/GenBank/DDBJ databases">
        <title>Flavobacterium sp. MEBiC07310.</title>
        <authorList>
            <person name="Baek K."/>
        </authorList>
    </citation>
    <scope>NUCLEOTIDE SEQUENCE [LARGE SCALE GENOMIC DNA]</scope>
    <source>
        <strain evidence="13 14">MEBiC07310</strain>
    </source>
</reference>
<dbReference type="InterPro" id="IPR001264">
    <property type="entry name" value="Glyco_trans_51"/>
</dbReference>
<dbReference type="GO" id="GO:0009274">
    <property type="term" value="C:peptidoglycan-based cell wall"/>
    <property type="evidence" value="ECO:0007669"/>
    <property type="project" value="InterPro"/>
</dbReference>
<dbReference type="GO" id="GO:0008360">
    <property type="term" value="P:regulation of cell shape"/>
    <property type="evidence" value="ECO:0007669"/>
    <property type="project" value="UniProtKB-KW"/>
</dbReference>
<evidence type="ECO:0000256" key="8">
    <source>
        <dbReference type="ARBA" id="ARBA00022989"/>
    </source>
</evidence>
<keyword evidence="4 13" id="KW-0808">Transferase</keyword>
<sequence>MKFKMKWYRRLILLNRRRSILITFVVLVTLYLFILSFRNTFLEQAIQKAKLKLKRDYDCELTVKEARFSGFTEVELQEIALVPIQKDTLFTTSSLKIKINFLPLLKGAIQVHSLTLENTSLALLKNKKGTNYEAFLKKKDEDSDAKHEKIDYADLAERITSSLLNFIPENMKAHNLKFKVQENRNFVQATIPEIQFTNQTFNFETHIKTENSEQHWILNGKANPRKRKATIQLSAKNDSIIKIPFIKEKFGLKTEFRKAIFEIYKMELHRNVFHIEGKTSIENLLVHHKKIAPKDITISNSSVSYHTLIEERSVTIDSSSVVEVEKIKINPYLKIQKEQDTTITASITIPKIKAQDFINSLPRGLFSQIEDLQIEGNFDYHFLFAYTTSKPDDILFESTLTNDKLKVTRFGNADLLKLNSDFTYQPIENGIPQQKIFISPNDPNFIPLHEISPYLQKSVITSEDPFFFQHKGFEPDAFKQSILKNIHTKQFSRGASTISMQLVKNIFLTKEKTITRKLEEVILVYLLENNTNVKKERILEIYFNIIEWGPGVYGVQEASQFYFDKSAKDLSLEESLFLTSIVPKPKKFIWQFDAYGNLKKQVSDRNKFIESVMLKRGLITPNDTLIKPSFSIKGPAKKYLKIAIQDSIVPDSISTDLLILDLPQ</sequence>
<organism evidence="13 14">
    <name type="scientific">Flavobacterium sediminis</name>
    <dbReference type="NCBI Taxonomy" id="2201181"/>
    <lineage>
        <taxon>Bacteria</taxon>
        <taxon>Pseudomonadati</taxon>
        <taxon>Bacteroidota</taxon>
        <taxon>Flavobacteriia</taxon>
        <taxon>Flavobacteriales</taxon>
        <taxon>Flavobacteriaceae</taxon>
        <taxon>Flavobacterium</taxon>
    </lineage>
</organism>
<dbReference type="GO" id="GO:0016763">
    <property type="term" value="F:pentosyltransferase activity"/>
    <property type="evidence" value="ECO:0007669"/>
    <property type="project" value="InterPro"/>
</dbReference>
<dbReference type="GO" id="GO:0009252">
    <property type="term" value="P:peptidoglycan biosynthetic process"/>
    <property type="evidence" value="ECO:0007669"/>
    <property type="project" value="UniProtKB-KW"/>
</dbReference>
<dbReference type="InterPro" id="IPR023346">
    <property type="entry name" value="Lysozyme-like_dom_sf"/>
</dbReference>
<dbReference type="PANTHER" id="PTHR30400">
    <property type="entry name" value="MONOFUNCTIONAL BIOSYNTHETIC PEPTIDOGLYCAN TRANSGLYCOSYLASE"/>
    <property type="match status" value="1"/>
</dbReference>
<dbReference type="InterPro" id="IPR011812">
    <property type="entry name" value="Pep_trsgly"/>
</dbReference>
<evidence type="ECO:0000256" key="6">
    <source>
        <dbReference type="ARBA" id="ARBA00022960"/>
    </source>
</evidence>
<evidence type="ECO:0000256" key="2">
    <source>
        <dbReference type="ARBA" id="ARBA00022519"/>
    </source>
</evidence>
<keyword evidence="7" id="KW-0573">Peptidoglycan synthesis</keyword>
<evidence type="ECO:0000259" key="12">
    <source>
        <dbReference type="Pfam" id="PF00912"/>
    </source>
</evidence>
<dbReference type="Pfam" id="PF00912">
    <property type="entry name" value="Transgly"/>
    <property type="match status" value="1"/>
</dbReference>
<dbReference type="AlphaFoldDB" id="A0A2U8QSV5"/>
<dbReference type="PANTHER" id="PTHR30400:SF0">
    <property type="entry name" value="BIOSYNTHETIC PEPTIDOGLYCAN TRANSGLYCOSYLASE"/>
    <property type="match status" value="1"/>
</dbReference>
<keyword evidence="2" id="KW-0997">Cell inner membrane</keyword>
<keyword evidence="6" id="KW-0133">Cell shape</keyword>
<keyword evidence="5 11" id="KW-0812">Transmembrane</keyword>
<accession>A0A2U8QSV5</accession>
<keyword evidence="14" id="KW-1185">Reference proteome</keyword>
<dbReference type="SUPFAM" id="SSF53955">
    <property type="entry name" value="Lysozyme-like"/>
    <property type="match status" value="1"/>
</dbReference>